<gene>
    <name evidence="1" type="ORF">FPE_LOCUS20046</name>
</gene>
<proteinExistence type="predicted"/>
<dbReference type="EMBL" id="OU503047">
    <property type="protein sequence ID" value="CAI9772616.1"/>
    <property type="molecule type" value="Genomic_DNA"/>
</dbReference>
<dbReference type="SMART" id="SM00368">
    <property type="entry name" value="LRR_RI"/>
    <property type="match status" value="5"/>
</dbReference>
<sequence length="183" mass="20145">MEYQRKLHELSILRRCPLLEDLWCSSTQVGSEGGVALFEALGGYENLKKLDLRDNMFGVEVGVKLSKALSKHEYLTEVYLSYLNMEDEGAIAIANALKDAAPLLGILEITGNDITAEAFPALEAQDQVKDIDMSVNSLRGAGARSLAQALVHNPEFKLLNVNGNFISNEGNDELKDIFKESLE</sequence>
<dbReference type="AlphaFoldDB" id="A0AAD2E2R4"/>
<organism evidence="1 2">
    <name type="scientific">Fraxinus pennsylvanica</name>
    <dbReference type="NCBI Taxonomy" id="56036"/>
    <lineage>
        <taxon>Eukaryota</taxon>
        <taxon>Viridiplantae</taxon>
        <taxon>Streptophyta</taxon>
        <taxon>Embryophyta</taxon>
        <taxon>Tracheophyta</taxon>
        <taxon>Spermatophyta</taxon>
        <taxon>Magnoliopsida</taxon>
        <taxon>eudicotyledons</taxon>
        <taxon>Gunneridae</taxon>
        <taxon>Pentapetalae</taxon>
        <taxon>asterids</taxon>
        <taxon>lamiids</taxon>
        <taxon>Lamiales</taxon>
        <taxon>Oleaceae</taxon>
        <taxon>Oleeae</taxon>
        <taxon>Fraxinus</taxon>
    </lineage>
</organism>
<dbReference type="InterPro" id="IPR001611">
    <property type="entry name" value="Leu-rich_rpt"/>
</dbReference>
<dbReference type="Pfam" id="PF13516">
    <property type="entry name" value="LRR_6"/>
    <property type="match status" value="1"/>
</dbReference>
<reference evidence="1" key="1">
    <citation type="submission" date="2023-05" db="EMBL/GenBank/DDBJ databases">
        <authorList>
            <person name="Huff M."/>
        </authorList>
    </citation>
    <scope>NUCLEOTIDE SEQUENCE</scope>
</reference>
<protein>
    <submittedName>
        <fullName evidence="1">Uncharacterized protein</fullName>
    </submittedName>
</protein>
<dbReference type="Gene3D" id="3.80.10.10">
    <property type="entry name" value="Ribonuclease Inhibitor"/>
    <property type="match status" value="2"/>
</dbReference>
<evidence type="ECO:0000313" key="2">
    <source>
        <dbReference type="Proteomes" id="UP000834106"/>
    </source>
</evidence>
<dbReference type="PANTHER" id="PTHR46761">
    <property type="entry name" value="RAN GTPASE-ACTIVATING PROTEIN 1"/>
    <property type="match status" value="1"/>
</dbReference>
<keyword evidence="2" id="KW-1185">Reference proteome</keyword>
<dbReference type="GO" id="GO:0005096">
    <property type="term" value="F:GTPase activator activity"/>
    <property type="evidence" value="ECO:0007669"/>
    <property type="project" value="InterPro"/>
</dbReference>
<dbReference type="SUPFAM" id="SSF52047">
    <property type="entry name" value="RNI-like"/>
    <property type="match status" value="1"/>
</dbReference>
<name>A0AAD2E2R4_9LAMI</name>
<accession>A0AAD2E2R4</accession>
<dbReference type="InterPro" id="IPR032675">
    <property type="entry name" value="LRR_dom_sf"/>
</dbReference>
<evidence type="ECO:0000313" key="1">
    <source>
        <dbReference type="EMBL" id="CAI9772616.1"/>
    </source>
</evidence>
<dbReference type="Proteomes" id="UP000834106">
    <property type="component" value="Chromosome 12"/>
</dbReference>
<dbReference type="InterPro" id="IPR045203">
    <property type="entry name" value="RanGAP1/2"/>
</dbReference>
<dbReference type="PANTHER" id="PTHR46761:SF5">
    <property type="entry name" value="RAN GTPASE-ACTIVATING PROTEIN 2"/>
    <property type="match status" value="1"/>
</dbReference>